<dbReference type="OrthoDB" id="10386701at2759"/>
<reference evidence="4 5" key="4">
    <citation type="journal article" date="2006" name="Nature">
        <title>Global trends of whole-genome duplications revealed by the ciliate Paramecium tetraurelia.</title>
        <authorList>
            <consortium name="Genoscope"/>
            <person name="Aury J.-M."/>
            <person name="Jaillon O."/>
            <person name="Duret L."/>
            <person name="Noel B."/>
            <person name="Jubin C."/>
            <person name="Porcel B.M."/>
            <person name="Segurens B."/>
            <person name="Daubin V."/>
            <person name="Anthouard V."/>
            <person name="Aiach N."/>
            <person name="Arnaiz O."/>
            <person name="Billaut A."/>
            <person name="Beisson J."/>
            <person name="Blanc I."/>
            <person name="Bouhouche K."/>
            <person name="Camara F."/>
            <person name="Duharcourt S."/>
            <person name="Guigo R."/>
            <person name="Gogendeau D."/>
            <person name="Katinka M."/>
            <person name="Keller A.-M."/>
            <person name="Kissmehl R."/>
            <person name="Klotz C."/>
            <person name="Koll F."/>
            <person name="Le Moue A."/>
            <person name="Lepere C."/>
            <person name="Malinsky S."/>
            <person name="Nowacki M."/>
            <person name="Nowak J.K."/>
            <person name="Plattner H."/>
            <person name="Poulain J."/>
            <person name="Ruiz F."/>
            <person name="Serrano V."/>
            <person name="Zagulski M."/>
            <person name="Dessen P."/>
            <person name="Betermier M."/>
            <person name="Weissenbach J."/>
            <person name="Scarpelli C."/>
            <person name="Schachter V."/>
            <person name="Sperling L."/>
            <person name="Meyer E."/>
            <person name="Cohen J."/>
            <person name="Wincker P."/>
        </authorList>
    </citation>
    <scope>NUCLEOTIDE SEQUENCE [LARGE SCALE GENOMIC DNA]</scope>
    <source>
        <strain evidence="4 5">Stock d4-2</strain>
    </source>
</reference>
<dbReference type="OMA" id="TLGAYHW"/>
<evidence type="ECO:0000256" key="1">
    <source>
        <dbReference type="SAM" id="SignalP"/>
    </source>
</evidence>
<evidence type="ECO:0000313" key="5">
    <source>
        <dbReference type="Proteomes" id="UP000000600"/>
    </source>
</evidence>
<dbReference type="KEGG" id="ptm:GSPATT00000333001"/>
<reference evidence="2 5" key="1">
    <citation type="journal article" date="2004" name="Curr. Biol.">
        <title>High coding density on the largest Paramecium tetraurelia somatic chromosome.</title>
        <authorList>
            <person name="Zagulski M."/>
            <person name="Nowak J.K."/>
            <person name="Le Mouel A."/>
            <person name="Nowacki M."/>
            <person name="Migdalski A."/>
            <person name="Gromadka R."/>
            <person name="Noel B."/>
            <person name="Blanc I."/>
            <person name="Dessen P."/>
            <person name="Wincker P."/>
            <person name="Keller A.M."/>
            <person name="Cohen J."/>
            <person name="Meyer E."/>
            <person name="Sperling L."/>
        </authorList>
    </citation>
    <scope>NUCLEOTIDE SEQUENCE [LARGE SCALE GENOMIC DNA]</scope>
    <source>
        <strain evidence="2 5">Stock d4-2</strain>
    </source>
</reference>
<dbReference type="HOGENOM" id="CLU_077273_0_0_1"/>
<dbReference type="AlphaFoldDB" id="Q6BG33"/>
<keyword evidence="1" id="KW-0732">Signal</keyword>
<dbReference type="EMBL" id="CT867985">
    <property type="protein sequence ID" value="CAK55898.1"/>
    <property type="molecule type" value="Genomic_DNA"/>
</dbReference>
<reference evidence="4" key="5">
    <citation type="submission" date="2006-03" db="EMBL/GenBank/DDBJ databases">
        <authorList>
            <consortium name="Genoscope"/>
        </authorList>
    </citation>
    <scope>NUCLEOTIDE SEQUENCE</scope>
    <source>
        <strain evidence="4">Stock d4-2</strain>
    </source>
</reference>
<sequence>MNKFIIASCIIALALGWTASPSDHCSCSDYYLSTECSSLFGCSWNAGTTSTCQKANCTAQQGAACLTFPTACYLNTTAGNNTCLAFSSCSSLKGATDADCQAQNALCGQTSTTGTNCVDFKCSSYSGTTCPTARGCYLNGATCSNTPTCSTGTAANCTTPYCAMNGTTCQQAVCGSYTTELSCSFVYLSGTSVQPCSWNATGSACINAPGTGNLTSTTCFTNTLGAYHWSSASTTDGSCKSCYGVLLQIVFAILLLLA</sequence>
<keyword evidence="5" id="KW-1185">Reference proteome</keyword>
<dbReference type="InParanoid" id="Q6BG33"/>
<reference evidence="3" key="2">
    <citation type="submission" date="2005-01" db="EMBL/GenBank/DDBJ databases">
        <authorList>
            <person name="Genoscope"/>
        </authorList>
    </citation>
    <scope>NUCLEOTIDE SEQUENCE</scope>
    <source>
        <strain evidence="3">D4-2</strain>
    </source>
</reference>
<evidence type="ECO:0000313" key="2">
    <source>
        <dbReference type="EMBL" id="CAH03387.1"/>
    </source>
</evidence>
<dbReference type="EMBL" id="CR548612">
    <property type="protein sequence ID" value="CAH03387.1"/>
    <property type="molecule type" value="Genomic_DNA"/>
</dbReference>
<reference evidence="2" key="6">
    <citation type="submission" date="2006-11" db="EMBL/GenBank/DDBJ databases">
        <title>Paramecium megabase sequencing project.</title>
        <authorList>
            <person name="Nowak J.K."/>
            <person name="Migdalski A."/>
            <person name="Gromadka R."/>
            <person name="Zagulski M."/>
        </authorList>
    </citation>
    <scope>NUCLEOTIDE SEQUENCE</scope>
    <source>
        <strain evidence="2">Stock d4-2</strain>
    </source>
</reference>
<feature type="chain" id="PRO_5010141649" evidence="1">
    <location>
        <begin position="17"/>
        <end position="258"/>
    </location>
</feature>
<dbReference type="Proteomes" id="UP000000600">
    <property type="component" value="Unassembled WGS sequence"/>
</dbReference>
<dbReference type="GeneID" id="5009080"/>
<evidence type="ECO:0000313" key="3">
    <source>
        <dbReference type="EMBL" id="CAI44462.1"/>
    </source>
</evidence>
<protein>
    <submittedName>
        <fullName evidence="4">Chromosome undetermined scaffold_1, whole genome shotgun sequence</fullName>
    </submittedName>
    <submittedName>
        <fullName evidence="3">Mini antigen</fullName>
    </submittedName>
    <submittedName>
        <fullName evidence="2">Surface protein, putative</fullName>
    </submittedName>
</protein>
<evidence type="ECO:0000313" key="4">
    <source>
        <dbReference type="EMBL" id="CAK55898.1"/>
    </source>
</evidence>
<gene>
    <name evidence="3" type="primary">mag3</name>
    <name evidence="4" type="ORF">GSPATT00000333001</name>
    <name evidence="2" type="ORF">PTMB.190c</name>
</gene>
<feature type="signal peptide" evidence="1">
    <location>
        <begin position="1"/>
        <end position="16"/>
    </location>
</feature>
<dbReference type="EMBL" id="CR933356">
    <property type="protein sequence ID" value="CAI44462.1"/>
    <property type="molecule type" value="Genomic_DNA"/>
</dbReference>
<dbReference type="RefSeq" id="XP_001347014.1">
    <property type="nucleotide sequence ID" value="XM_001346978.1"/>
</dbReference>
<dbReference type="RefSeq" id="XP_001423296.1">
    <property type="nucleotide sequence ID" value="XM_001423259.1"/>
</dbReference>
<organism evidence="2 5">
    <name type="scientific">Paramecium tetraurelia</name>
    <dbReference type="NCBI Taxonomy" id="5888"/>
    <lineage>
        <taxon>Eukaryota</taxon>
        <taxon>Sar</taxon>
        <taxon>Alveolata</taxon>
        <taxon>Ciliophora</taxon>
        <taxon>Intramacronucleata</taxon>
        <taxon>Oligohymenophorea</taxon>
        <taxon>Peniculida</taxon>
        <taxon>Parameciidae</taxon>
        <taxon>Paramecium</taxon>
    </lineage>
</organism>
<dbReference type="SMART" id="SM00639">
    <property type="entry name" value="PSA"/>
    <property type="match status" value="2"/>
</dbReference>
<dbReference type="InterPro" id="IPR002895">
    <property type="entry name" value="Paramecium_SA"/>
</dbReference>
<accession>Q6BG33</accession>
<name>Q6BG33_PARTE</name>
<reference evidence="3" key="3">
    <citation type="submission" date="2005-09" db="EMBL/GenBank/DDBJ databases">
        <title>Mini antigens: a family of shorter proteins related to surface (immobilization) antigens in Paramecium.</title>
        <authorList>
            <person name="Meyer E."/>
        </authorList>
    </citation>
    <scope>NUCLEOTIDE SEQUENCE</scope>
    <source>
        <strain evidence="3">D4-2</strain>
    </source>
</reference>
<proteinExistence type="predicted"/>
<dbReference type="GeneID" id="79573840"/>
<dbReference type="KEGG" id="ptm:PTMB.190c"/>